<organism evidence="2 4">
    <name type="scientific">Anaerobacillus isosaccharinicus</name>
    <dbReference type="NCBI Taxonomy" id="1532552"/>
    <lineage>
        <taxon>Bacteria</taxon>
        <taxon>Bacillati</taxon>
        <taxon>Bacillota</taxon>
        <taxon>Bacilli</taxon>
        <taxon>Bacillales</taxon>
        <taxon>Bacillaceae</taxon>
        <taxon>Anaerobacillus</taxon>
    </lineage>
</organism>
<dbReference type="EMBL" id="CP063356">
    <property type="protein sequence ID" value="QOY38400.1"/>
    <property type="molecule type" value="Genomic_DNA"/>
</dbReference>
<feature type="transmembrane region" description="Helical" evidence="1">
    <location>
        <begin position="126"/>
        <end position="150"/>
    </location>
</feature>
<dbReference type="InterPro" id="IPR048147">
    <property type="entry name" value="CBO0543-like"/>
</dbReference>
<dbReference type="Proteomes" id="UP000180175">
    <property type="component" value="Chromosome"/>
</dbReference>
<reference evidence="3" key="4">
    <citation type="submission" date="2020-10" db="EMBL/GenBank/DDBJ databases">
        <authorList>
            <person name="Bassil N.M."/>
            <person name="Lloyd J.R."/>
        </authorList>
    </citation>
    <scope>NUCLEOTIDE SEQUENCE</scope>
    <source>
        <strain evidence="3">NB2006</strain>
    </source>
</reference>
<keyword evidence="4" id="KW-1185">Reference proteome</keyword>
<proteinExistence type="predicted"/>
<accession>A0A1S2LB10</accession>
<keyword evidence="1" id="KW-0812">Transmembrane</keyword>
<evidence type="ECO:0000313" key="2">
    <source>
        <dbReference type="EMBL" id="OIJ09526.1"/>
    </source>
</evidence>
<feature type="transmembrane region" description="Helical" evidence="1">
    <location>
        <begin position="97"/>
        <end position="114"/>
    </location>
</feature>
<protein>
    <submittedName>
        <fullName evidence="2">Uncharacterized protein</fullName>
    </submittedName>
</protein>
<feature type="transmembrane region" description="Helical" evidence="1">
    <location>
        <begin position="66"/>
        <end position="85"/>
    </location>
</feature>
<evidence type="ECO:0000256" key="1">
    <source>
        <dbReference type="SAM" id="Phobius"/>
    </source>
</evidence>
<feature type="transmembrane region" description="Helical" evidence="1">
    <location>
        <begin position="34"/>
        <end position="54"/>
    </location>
</feature>
<keyword evidence="1" id="KW-1133">Transmembrane helix</keyword>
<dbReference type="NCBIfam" id="NF041644">
    <property type="entry name" value="CBO0543_fam"/>
    <property type="match status" value="1"/>
</dbReference>
<sequence length="166" mass="19942">MSIEVTILYVVWSATIISLFFIPYHHYRKASISFLFQQFSAWFLGILVVQWNLIEYPVRELASVNQTSFTFEFFVYPVIGIFFNYFYPTNSSLFRRILYYCFICTAITIPEVIIEKNTDLIHYVSWHWTVTWMSVYATLFLLRGFFSWFFKNDLQKNKLGDRPHQA</sequence>
<dbReference type="AlphaFoldDB" id="A0A1S2LB10"/>
<dbReference type="EMBL" id="LQXD01000152">
    <property type="protein sequence ID" value="OIJ09526.1"/>
    <property type="molecule type" value="Genomic_DNA"/>
</dbReference>
<dbReference type="OrthoDB" id="1683460at2"/>
<evidence type="ECO:0000313" key="4">
    <source>
        <dbReference type="Proteomes" id="UP000180175"/>
    </source>
</evidence>
<reference evidence="3 4" key="2">
    <citation type="journal article" date="2017" name="Genome Announc.">
        <title>Draft Genome Sequences of Four Alkaliphilic Bacteria Belonging to the Anaerobacillus Genus.</title>
        <authorList>
            <person name="Bassil N.M."/>
            <person name="Lloyd J.R."/>
        </authorList>
    </citation>
    <scope>NUCLEOTIDE SEQUENCE [LARGE SCALE GENOMIC DNA]</scope>
    <source>
        <strain evidence="3 4">NB2006</strain>
    </source>
</reference>
<keyword evidence="1" id="KW-0472">Membrane</keyword>
<gene>
    <name evidence="3" type="ORF">AWH56_013205</name>
    <name evidence="2" type="ORF">AWH56_17510</name>
</gene>
<evidence type="ECO:0000313" key="3">
    <source>
        <dbReference type="EMBL" id="QOY38400.1"/>
    </source>
</evidence>
<name>A0A1S2LB10_9BACI</name>
<dbReference type="KEGG" id="aia:AWH56_013205"/>
<reference evidence="2 4" key="1">
    <citation type="submission" date="2016-10" db="EMBL/GenBank/DDBJ databases">
        <title>Draft genome sequences of four alkaliphilic bacteria belonging to the Anaerobacillus genus.</title>
        <authorList>
            <person name="Bassil N.M."/>
            <person name="Lloyd J.R."/>
        </authorList>
    </citation>
    <scope>NUCLEOTIDE SEQUENCE [LARGE SCALE GENOMIC DNA]</scope>
    <source>
        <strain evidence="2 4">NB2006</strain>
    </source>
</reference>
<reference evidence="3 4" key="3">
    <citation type="journal article" date="2019" name="Int. J. Syst. Evol. Microbiol.">
        <title>Anaerobacillus isosaccharinicus sp. nov., an alkaliphilic bacterium which degrades isosaccharinic acid.</title>
        <authorList>
            <person name="Bassil N.M."/>
            <person name="Lloyd J.R."/>
        </authorList>
    </citation>
    <scope>NUCLEOTIDE SEQUENCE [LARGE SCALE GENOMIC DNA]</scope>
    <source>
        <strain evidence="3 4">NB2006</strain>
    </source>
</reference>
<dbReference type="RefSeq" id="WP_071318266.1">
    <property type="nucleotide sequence ID" value="NZ_CP063356.2"/>
</dbReference>
<feature type="transmembrane region" description="Helical" evidence="1">
    <location>
        <begin position="6"/>
        <end position="22"/>
    </location>
</feature>